<accession>A0AAD5N539</accession>
<evidence type="ECO:0000313" key="2">
    <source>
        <dbReference type="EMBL" id="KAJ1360229.1"/>
    </source>
</evidence>
<comment type="caution">
    <text evidence="2">The sequence shown here is derived from an EMBL/GenBank/DDBJ whole genome shotgun (WGS) entry which is preliminary data.</text>
</comment>
<feature type="region of interest" description="Disordered" evidence="1">
    <location>
        <begin position="76"/>
        <end position="114"/>
    </location>
</feature>
<dbReference type="Proteomes" id="UP001196413">
    <property type="component" value="Unassembled WGS sequence"/>
</dbReference>
<feature type="compositionally biased region" description="Basic and acidic residues" evidence="1">
    <location>
        <begin position="100"/>
        <end position="114"/>
    </location>
</feature>
<gene>
    <name evidence="2" type="ORF">KIN20_019155</name>
</gene>
<protein>
    <submittedName>
        <fullName evidence="2">Uncharacterized protein</fullName>
    </submittedName>
</protein>
<reference evidence="2" key="1">
    <citation type="submission" date="2021-06" db="EMBL/GenBank/DDBJ databases">
        <title>Parelaphostrongylus tenuis whole genome reference sequence.</title>
        <authorList>
            <person name="Garwood T.J."/>
            <person name="Larsen P.A."/>
            <person name="Fountain-Jones N.M."/>
            <person name="Garbe J.R."/>
            <person name="Macchietto M.G."/>
            <person name="Kania S.A."/>
            <person name="Gerhold R.W."/>
            <person name="Richards J.E."/>
            <person name="Wolf T.M."/>
        </authorList>
    </citation>
    <scope>NUCLEOTIDE SEQUENCE</scope>
    <source>
        <strain evidence="2">MNPRO001-30</strain>
        <tissue evidence="2">Meninges</tissue>
    </source>
</reference>
<name>A0AAD5N539_PARTN</name>
<sequence>MESLDGKRIFPRSSLGKVGGSVPEVLTATGESQINKMIADSFFNIACTLIVGSRHTWMFGKTLLVLKPECLRRNVKENGDESDRSPVVPTKLTLSQLRPSSRDDPRNRVALECN</sequence>
<dbReference type="AlphaFoldDB" id="A0AAD5N539"/>
<keyword evidence="3" id="KW-1185">Reference proteome</keyword>
<organism evidence="2 3">
    <name type="scientific">Parelaphostrongylus tenuis</name>
    <name type="common">Meningeal worm</name>
    <dbReference type="NCBI Taxonomy" id="148309"/>
    <lineage>
        <taxon>Eukaryota</taxon>
        <taxon>Metazoa</taxon>
        <taxon>Ecdysozoa</taxon>
        <taxon>Nematoda</taxon>
        <taxon>Chromadorea</taxon>
        <taxon>Rhabditida</taxon>
        <taxon>Rhabditina</taxon>
        <taxon>Rhabditomorpha</taxon>
        <taxon>Strongyloidea</taxon>
        <taxon>Metastrongylidae</taxon>
        <taxon>Parelaphostrongylus</taxon>
    </lineage>
</organism>
<dbReference type="EMBL" id="JAHQIW010003824">
    <property type="protein sequence ID" value="KAJ1360229.1"/>
    <property type="molecule type" value="Genomic_DNA"/>
</dbReference>
<proteinExistence type="predicted"/>
<evidence type="ECO:0000313" key="3">
    <source>
        <dbReference type="Proteomes" id="UP001196413"/>
    </source>
</evidence>
<evidence type="ECO:0000256" key="1">
    <source>
        <dbReference type="SAM" id="MobiDB-lite"/>
    </source>
</evidence>